<comment type="caution">
    <text evidence="1">The sequence shown here is derived from an EMBL/GenBank/DDBJ whole genome shotgun (WGS) entry which is preliminary data.</text>
</comment>
<accession>A0A420ERP6</accession>
<gene>
    <name evidence="1" type="ORF">D6851_02425</name>
</gene>
<evidence type="ECO:0000313" key="2">
    <source>
        <dbReference type="Proteomes" id="UP000284395"/>
    </source>
</evidence>
<dbReference type="OrthoDB" id="1494467at2"/>
<proteinExistence type="predicted"/>
<organism evidence="1 2">
    <name type="scientific">Altericroceibacterium spongiae</name>
    <dbReference type="NCBI Taxonomy" id="2320269"/>
    <lineage>
        <taxon>Bacteria</taxon>
        <taxon>Pseudomonadati</taxon>
        <taxon>Pseudomonadota</taxon>
        <taxon>Alphaproteobacteria</taxon>
        <taxon>Sphingomonadales</taxon>
        <taxon>Erythrobacteraceae</taxon>
        <taxon>Altericroceibacterium</taxon>
    </lineage>
</organism>
<dbReference type="RefSeq" id="WP_120323251.1">
    <property type="nucleotide sequence ID" value="NZ_RAPF01000001.1"/>
</dbReference>
<evidence type="ECO:0008006" key="3">
    <source>
        <dbReference type="Google" id="ProtNLM"/>
    </source>
</evidence>
<sequence length="145" mass="16157">MRQPPSPCLNGWTFPDHYTDAACHYTHAVRTAEISIFCERALPAVRAAARECGYALAIHGSQQRDLDIVAIPWTEEATNTERLLNAIARAVHDETGWGHWHDQPALKPHGRVAYTITASAEVHIDLSIMPRSGQPPSSIFEREHV</sequence>
<keyword evidence="2" id="KW-1185">Reference proteome</keyword>
<dbReference type="Proteomes" id="UP000284395">
    <property type="component" value="Unassembled WGS sequence"/>
</dbReference>
<evidence type="ECO:0000313" key="1">
    <source>
        <dbReference type="EMBL" id="RKF23347.1"/>
    </source>
</evidence>
<dbReference type="EMBL" id="RAPF01000001">
    <property type="protein sequence ID" value="RKF23347.1"/>
    <property type="molecule type" value="Genomic_DNA"/>
</dbReference>
<name>A0A420ERP6_9SPHN</name>
<reference evidence="1 2" key="1">
    <citation type="submission" date="2018-09" db="EMBL/GenBank/DDBJ databases">
        <title>Altererythrobacter spongiae sp. nov., isolated from a marine sponge.</title>
        <authorList>
            <person name="Zhuang L."/>
            <person name="Luo L."/>
        </authorList>
    </citation>
    <scope>NUCLEOTIDE SEQUENCE [LARGE SCALE GENOMIC DNA]</scope>
    <source>
        <strain evidence="1 2">HN-Y73</strain>
    </source>
</reference>
<dbReference type="AlphaFoldDB" id="A0A420ERP6"/>
<protein>
    <recommendedName>
        <fullName evidence="3">Nucleotidyltransferase</fullName>
    </recommendedName>
</protein>